<sequence>MDFLTILILTICTSFLYLYYSIKKAHLFFEKLKIPYLKPNLIFGNMTDVMLLRKSLAEAYRDQYNALEPHRFGGVFTMKKPVIIVRDPELIRDIMIKDFAYFTDRGINTHKSIEPLSQHLFMLKGSTWRNLRIKLTTTFTSGKMKMMFPLLEKCGEKLTQVIDNMSDERSFNAKDLFVRYTTDGIATCAFGLETNSLENPKSEFRAMASKAFEFRYKALLRTLWPSMPYSLVRFFNISLTDPQVQKFYLDIVDKTVTYREQNDVTRNDFLDLLIALKNNTMMQKFHDTGDHEDLQKFLAQIGHKTVKSDLEMTNDLLAAQAFLFLAAGQDTTSTTLCYALLELCLNPTIQEKVRQEIHQVLADNDDTLTYDILKQFTYLEMVISGIYFYSPLHHSASSITNIIPMPETLRKYPPAAMLFRHSKDNYKVPHSDVVIPANLSIIIPVFGLHMDEKYYDNPEEFRPERFTEQEIAKRPHFTYLPFGDGPRVCIAERFAMMNMKIGLVHALKDFSYRVSPEMKFPLQFEKNFGLLNPKDSVRLLRQRITT</sequence>
<dbReference type="Pfam" id="PF00067">
    <property type="entry name" value="p450"/>
    <property type="match status" value="2"/>
</dbReference>
<evidence type="ECO:0000256" key="4">
    <source>
        <dbReference type="ARBA" id="ARBA00010617"/>
    </source>
</evidence>
<accession>A0AAT9UU43</accession>
<dbReference type="GO" id="GO:0020037">
    <property type="term" value="F:heme binding"/>
    <property type="evidence" value="ECO:0007669"/>
    <property type="project" value="InterPro"/>
</dbReference>
<keyword evidence="8" id="KW-0492">Microsome</keyword>
<evidence type="ECO:0000256" key="15">
    <source>
        <dbReference type="SAM" id="Phobius"/>
    </source>
</evidence>
<evidence type="ECO:0000256" key="10">
    <source>
        <dbReference type="ARBA" id="ARBA00023004"/>
    </source>
</evidence>
<evidence type="ECO:0000256" key="13">
    <source>
        <dbReference type="PIRSR" id="PIRSR602401-1"/>
    </source>
</evidence>
<dbReference type="PROSITE" id="PS00086">
    <property type="entry name" value="CYTOCHROME_P450"/>
    <property type="match status" value="1"/>
</dbReference>
<dbReference type="PANTHER" id="PTHR24292">
    <property type="entry name" value="CYTOCHROME P450"/>
    <property type="match status" value="1"/>
</dbReference>
<evidence type="ECO:0000256" key="5">
    <source>
        <dbReference type="ARBA" id="ARBA00022617"/>
    </source>
</evidence>
<dbReference type="SUPFAM" id="SSF48264">
    <property type="entry name" value="Cytochrome P450"/>
    <property type="match status" value="1"/>
</dbReference>
<evidence type="ECO:0000256" key="9">
    <source>
        <dbReference type="ARBA" id="ARBA00023002"/>
    </source>
</evidence>
<keyword evidence="9 14" id="KW-0560">Oxidoreductase</keyword>
<feature type="binding site" description="axial binding residue" evidence="13">
    <location>
        <position position="489"/>
    </location>
    <ligand>
        <name>heme</name>
        <dbReference type="ChEBI" id="CHEBI:30413"/>
    </ligand>
    <ligandPart>
        <name>Fe</name>
        <dbReference type="ChEBI" id="CHEBI:18248"/>
    </ligandPart>
</feature>
<evidence type="ECO:0000256" key="1">
    <source>
        <dbReference type="ARBA" id="ARBA00001971"/>
    </source>
</evidence>
<proteinExistence type="evidence at transcript level"/>
<evidence type="ECO:0000256" key="2">
    <source>
        <dbReference type="ARBA" id="ARBA00004174"/>
    </source>
</evidence>
<dbReference type="GO" id="GO:0016705">
    <property type="term" value="F:oxidoreductase activity, acting on paired donors, with incorporation or reduction of molecular oxygen"/>
    <property type="evidence" value="ECO:0007669"/>
    <property type="project" value="InterPro"/>
</dbReference>
<keyword evidence="12 15" id="KW-0472">Membrane</keyword>
<dbReference type="EMBL" id="OR117175">
    <property type="protein sequence ID" value="WIM41615.1"/>
    <property type="molecule type" value="mRNA"/>
</dbReference>
<evidence type="ECO:0000313" key="16">
    <source>
        <dbReference type="EMBL" id="WIM41615.1"/>
    </source>
</evidence>
<protein>
    <submittedName>
        <fullName evidence="16">Cytochrome P450 6PZ11</fullName>
    </submittedName>
</protein>
<dbReference type="InterPro" id="IPR001128">
    <property type="entry name" value="Cyt_P450"/>
</dbReference>
<dbReference type="InterPro" id="IPR002401">
    <property type="entry name" value="Cyt_P450_E_grp-I"/>
</dbReference>
<name>A0AAT9UU43_MACHI</name>
<comment type="cofactor">
    <cofactor evidence="1 13">
        <name>heme</name>
        <dbReference type="ChEBI" id="CHEBI:30413"/>
    </cofactor>
</comment>
<evidence type="ECO:0000256" key="14">
    <source>
        <dbReference type="RuleBase" id="RU000461"/>
    </source>
</evidence>
<reference evidence="16" key="1">
    <citation type="submission" date="2023-06" db="EMBL/GenBank/DDBJ databases">
        <title>Identification of Cytochrome P450s in Maconellicoccus hirsutus.</title>
        <authorList>
            <person name="Selvamani S.B."/>
            <person name="Negi N."/>
            <person name="Nagarjuna Reddy K.V."/>
            <person name="Ramasamy G.G."/>
        </authorList>
    </citation>
    <scope>NUCLEOTIDE SEQUENCE</scope>
</reference>
<comment type="subcellular location">
    <subcellularLocation>
        <location evidence="3">Endoplasmic reticulum membrane</location>
        <topology evidence="3">Peripheral membrane protein</topology>
    </subcellularLocation>
    <subcellularLocation>
        <location evidence="2">Microsome membrane</location>
        <topology evidence="2">Peripheral membrane protein</topology>
    </subcellularLocation>
</comment>
<keyword evidence="15" id="KW-0812">Transmembrane</keyword>
<evidence type="ECO:0000256" key="6">
    <source>
        <dbReference type="ARBA" id="ARBA00022723"/>
    </source>
</evidence>
<dbReference type="PANTHER" id="PTHR24292:SF54">
    <property type="entry name" value="CYP9F3-RELATED"/>
    <property type="match status" value="1"/>
</dbReference>
<feature type="transmembrane region" description="Helical" evidence="15">
    <location>
        <begin position="6"/>
        <end position="22"/>
    </location>
</feature>
<comment type="similarity">
    <text evidence="4 14">Belongs to the cytochrome P450 family.</text>
</comment>
<dbReference type="GO" id="GO:0005789">
    <property type="term" value="C:endoplasmic reticulum membrane"/>
    <property type="evidence" value="ECO:0007669"/>
    <property type="project" value="UniProtKB-SubCell"/>
</dbReference>
<dbReference type="FunFam" id="1.10.630.10:FF:000042">
    <property type="entry name" value="Cytochrome P450"/>
    <property type="match status" value="1"/>
</dbReference>
<keyword evidence="5 13" id="KW-0349">Heme</keyword>
<dbReference type="PRINTS" id="PR00385">
    <property type="entry name" value="P450"/>
</dbReference>
<evidence type="ECO:0000256" key="11">
    <source>
        <dbReference type="ARBA" id="ARBA00023033"/>
    </source>
</evidence>
<evidence type="ECO:0000256" key="8">
    <source>
        <dbReference type="ARBA" id="ARBA00022848"/>
    </source>
</evidence>
<dbReference type="PRINTS" id="PR00463">
    <property type="entry name" value="EP450I"/>
</dbReference>
<dbReference type="CDD" id="cd11056">
    <property type="entry name" value="CYP6-like"/>
    <property type="match status" value="1"/>
</dbReference>
<dbReference type="GO" id="GO:0004497">
    <property type="term" value="F:monooxygenase activity"/>
    <property type="evidence" value="ECO:0007669"/>
    <property type="project" value="UniProtKB-KW"/>
</dbReference>
<keyword evidence="15" id="KW-1133">Transmembrane helix</keyword>
<dbReference type="GO" id="GO:0005506">
    <property type="term" value="F:iron ion binding"/>
    <property type="evidence" value="ECO:0007669"/>
    <property type="project" value="InterPro"/>
</dbReference>
<keyword evidence="6 13" id="KW-0479">Metal-binding</keyword>
<evidence type="ECO:0000256" key="12">
    <source>
        <dbReference type="ARBA" id="ARBA00023136"/>
    </source>
</evidence>
<dbReference type="AlphaFoldDB" id="A0AAT9UU43"/>
<dbReference type="InterPro" id="IPR017972">
    <property type="entry name" value="Cyt_P450_CS"/>
</dbReference>
<keyword evidence="11 14" id="KW-0503">Monooxygenase</keyword>
<dbReference type="InterPro" id="IPR036396">
    <property type="entry name" value="Cyt_P450_sf"/>
</dbReference>
<organism evidence="16">
    <name type="scientific">Maconellicoccus hirsutus</name>
    <name type="common">Pink hibiscus mealybug</name>
    <dbReference type="NCBI Taxonomy" id="177089"/>
    <lineage>
        <taxon>Eukaryota</taxon>
        <taxon>Metazoa</taxon>
        <taxon>Ecdysozoa</taxon>
        <taxon>Arthropoda</taxon>
        <taxon>Hexapoda</taxon>
        <taxon>Insecta</taxon>
        <taxon>Pterygota</taxon>
        <taxon>Neoptera</taxon>
        <taxon>Paraneoptera</taxon>
        <taxon>Hemiptera</taxon>
        <taxon>Sternorrhyncha</taxon>
        <taxon>Coccoidea</taxon>
        <taxon>Pseudococcidae</taxon>
        <taxon>Maconellicoccus</taxon>
    </lineage>
</organism>
<evidence type="ECO:0000256" key="7">
    <source>
        <dbReference type="ARBA" id="ARBA00022824"/>
    </source>
</evidence>
<dbReference type="InterPro" id="IPR050476">
    <property type="entry name" value="Insect_CytP450_Detox"/>
</dbReference>
<dbReference type="Gene3D" id="1.10.630.10">
    <property type="entry name" value="Cytochrome P450"/>
    <property type="match status" value="1"/>
</dbReference>
<keyword evidence="7" id="KW-0256">Endoplasmic reticulum</keyword>
<keyword evidence="10 13" id="KW-0408">Iron</keyword>
<evidence type="ECO:0000256" key="3">
    <source>
        <dbReference type="ARBA" id="ARBA00004406"/>
    </source>
</evidence>